<evidence type="ECO:0000256" key="8">
    <source>
        <dbReference type="ARBA" id="ARBA00023306"/>
    </source>
</evidence>
<comment type="pathway">
    <text evidence="10">Cell wall biogenesis; peptidoglycan biosynthesis.</text>
</comment>
<keyword evidence="3 10" id="KW-0328">Glycosyltransferase</keyword>
<feature type="domain" description="Glycosyl transferase family 28 C-terminal" evidence="12">
    <location>
        <begin position="187"/>
        <end position="349"/>
    </location>
</feature>
<dbReference type="GO" id="GO:0009252">
    <property type="term" value="P:peptidoglycan biosynthetic process"/>
    <property type="evidence" value="ECO:0007669"/>
    <property type="project" value="UniProtKB-UniRule"/>
</dbReference>
<evidence type="ECO:0000313" key="13">
    <source>
        <dbReference type="EMBL" id="MBB6259828.1"/>
    </source>
</evidence>
<feature type="domain" description="Glycosyltransferase family 28 N-terminal" evidence="11">
    <location>
        <begin position="6"/>
        <end position="141"/>
    </location>
</feature>
<evidence type="ECO:0000256" key="9">
    <source>
        <dbReference type="ARBA" id="ARBA00023316"/>
    </source>
</evidence>
<keyword evidence="4 10" id="KW-0808">Transferase</keyword>
<keyword evidence="8 10" id="KW-0131">Cell cycle</keyword>
<dbReference type="GO" id="GO:0051301">
    <property type="term" value="P:cell division"/>
    <property type="evidence" value="ECO:0007669"/>
    <property type="project" value="UniProtKB-KW"/>
</dbReference>
<evidence type="ECO:0000256" key="1">
    <source>
        <dbReference type="ARBA" id="ARBA00022475"/>
    </source>
</evidence>
<dbReference type="UniPathway" id="UPA00219"/>
<dbReference type="Pfam" id="PF03033">
    <property type="entry name" value="Glyco_transf_28"/>
    <property type="match status" value="1"/>
</dbReference>
<evidence type="ECO:0000259" key="11">
    <source>
        <dbReference type="Pfam" id="PF03033"/>
    </source>
</evidence>
<evidence type="ECO:0000313" key="14">
    <source>
        <dbReference type="Proteomes" id="UP000555393"/>
    </source>
</evidence>
<feature type="binding site" evidence="10">
    <location>
        <position position="165"/>
    </location>
    <ligand>
        <name>UDP-N-acetyl-alpha-D-glucosamine</name>
        <dbReference type="ChEBI" id="CHEBI:57705"/>
    </ligand>
</feature>
<evidence type="ECO:0000256" key="6">
    <source>
        <dbReference type="ARBA" id="ARBA00022984"/>
    </source>
</evidence>
<name>A0A841M122_9HYPH</name>
<keyword evidence="2 10" id="KW-0132">Cell division</keyword>
<dbReference type="EC" id="2.4.1.227" evidence="10"/>
<keyword evidence="1 10" id="KW-1003">Cell membrane</keyword>
<sequence>MQKDVIVLAAGGTGGHLFPAEALAYELTARGYDVHLATDARAQRFSGAFAADHVHVIRSATLSGRNPVAIARTMWELWRGNLDSRALFKKLKPKLVVGFGGYPTLPPLYAAHRMNIPTLIHEQNAVMGRANKGLAARVKAIAGGFLAEGKGTFADKIITTGNPVRPPVVAAAKQPYQLSSDNDRFHLLVFGGSQGAQYFSQAVPAAIALLPKTYQARLLIAQQARPEDQETVTAIYEKLGVGAQVEPFFSDLPALQADAQFIIARSGASTVSEIAAIGRPAILVPFPHALDHDQSANAEALAAVGGAQVIKQTELSPQKLAELIQVAMDEPQRLAKMAEAAKTVGKLDATRLLADLAEVIAAGKSVKDYKEGLRP</sequence>
<proteinExistence type="inferred from homology"/>
<accession>A0A841M122</accession>
<feature type="binding site" evidence="10">
    <location>
        <position position="124"/>
    </location>
    <ligand>
        <name>UDP-N-acetyl-alpha-D-glucosamine</name>
        <dbReference type="ChEBI" id="CHEBI:57705"/>
    </ligand>
</feature>
<dbReference type="RefSeq" id="WP_184219050.1">
    <property type="nucleotide sequence ID" value="NZ_JACIIU010000001.1"/>
</dbReference>
<dbReference type="Pfam" id="PF04101">
    <property type="entry name" value="Glyco_tran_28_C"/>
    <property type="match status" value="1"/>
</dbReference>
<comment type="similarity">
    <text evidence="10">Belongs to the glycosyltransferase 28 family. MurG subfamily.</text>
</comment>
<comment type="caution">
    <text evidence="10">Lacks conserved residue(s) required for the propagation of feature annotation.</text>
</comment>
<dbReference type="NCBIfam" id="TIGR01133">
    <property type="entry name" value="murG"/>
    <property type="match status" value="1"/>
</dbReference>
<dbReference type="AlphaFoldDB" id="A0A841M122"/>
<comment type="catalytic activity">
    <reaction evidence="10">
        <text>di-trans,octa-cis-undecaprenyl diphospho-N-acetyl-alpha-D-muramoyl-L-alanyl-D-glutamyl-meso-2,6-diaminopimeloyl-D-alanyl-D-alanine + UDP-N-acetyl-alpha-D-glucosamine = di-trans,octa-cis-undecaprenyl diphospho-[N-acetyl-alpha-D-glucosaminyl-(1-&gt;4)]-N-acetyl-alpha-D-muramoyl-L-alanyl-D-glutamyl-meso-2,6-diaminopimeloyl-D-alanyl-D-alanine + UDP + H(+)</text>
        <dbReference type="Rhea" id="RHEA:31227"/>
        <dbReference type="ChEBI" id="CHEBI:15378"/>
        <dbReference type="ChEBI" id="CHEBI:57705"/>
        <dbReference type="ChEBI" id="CHEBI:58223"/>
        <dbReference type="ChEBI" id="CHEBI:61387"/>
        <dbReference type="ChEBI" id="CHEBI:61388"/>
        <dbReference type="EC" id="2.4.1.227"/>
    </reaction>
</comment>
<evidence type="ECO:0000256" key="10">
    <source>
        <dbReference type="HAMAP-Rule" id="MF_00033"/>
    </source>
</evidence>
<evidence type="ECO:0000256" key="3">
    <source>
        <dbReference type="ARBA" id="ARBA00022676"/>
    </source>
</evidence>
<dbReference type="HAMAP" id="MF_00033">
    <property type="entry name" value="MurG"/>
    <property type="match status" value="1"/>
</dbReference>
<dbReference type="Gene3D" id="3.40.50.2000">
    <property type="entry name" value="Glycogen Phosphorylase B"/>
    <property type="match status" value="2"/>
</dbReference>
<dbReference type="InterPro" id="IPR004276">
    <property type="entry name" value="GlycoTrans_28_N"/>
</dbReference>
<gene>
    <name evidence="10" type="primary">murG</name>
    <name evidence="13" type="ORF">FHS77_000336</name>
</gene>
<keyword evidence="7 10" id="KW-0472">Membrane</keyword>
<comment type="subcellular location">
    <subcellularLocation>
        <location evidence="10">Cell membrane</location>
        <topology evidence="10">Peripheral membrane protein</topology>
        <orientation evidence="10">Cytoplasmic side</orientation>
    </subcellularLocation>
</comment>
<evidence type="ECO:0000256" key="7">
    <source>
        <dbReference type="ARBA" id="ARBA00023136"/>
    </source>
</evidence>
<evidence type="ECO:0000259" key="12">
    <source>
        <dbReference type="Pfam" id="PF04101"/>
    </source>
</evidence>
<dbReference type="GO" id="GO:0005886">
    <property type="term" value="C:plasma membrane"/>
    <property type="evidence" value="ECO:0007669"/>
    <property type="project" value="UniProtKB-SubCell"/>
</dbReference>
<dbReference type="InterPro" id="IPR006009">
    <property type="entry name" value="GlcNAc_MurG"/>
</dbReference>
<dbReference type="InterPro" id="IPR007235">
    <property type="entry name" value="Glyco_trans_28_C"/>
</dbReference>
<evidence type="ECO:0000256" key="5">
    <source>
        <dbReference type="ARBA" id="ARBA00022960"/>
    </source>
</evidence>
<dbReference type="SUPFAM" id="SSF53756">
    <property type="entry name" value="UDP-Glycosyltransferase/glycogen phosphorylase"/>
    <property type="match status" value="1"/>
</dbReference>
<comment type="function">
    <text evidence="10">Cell wall formation. Catalyzes the transfer of a GlcNAc subunit on undecaprenyl-pyrophosphoryl-MurNAc-pentapeptide (lipid intermediate I) to form undecaprenyl-pyrophosphoryl-MurNAc-(pentapeptide)GlcNAc (lipid intermediate II).</text>
</comment>
<keyword evidence="9 10" id="KW-0961">Cell wall biogenesis/degradation</keyword>
<evidence type="ECO:0000256" key="4">
    <source>
        <dbReference type="ARBA" id="ARBA00022679"/>
    </source>
</evidence>
<reference evidence="13 14" key="1">
    <citation type="submission" date="2020-08" db="EMBL/GenBank/DDBJ databases">
        <title>Genomic Encyclopedia of Type Strains, Phase IV (KMG-IV): sequencing the most valuable type-strain genomes for metagenomic binning, comparative biology and taxonomic classification.</title>
        <authorList>
            <person name="Goeker M."/>
        </authorList>
    </citation>
    <scope>NUCLEOTIDE SEQUENCE [LARGE SCALE GENOMIC DNA]</scope>
    <source>
        <strain evidence="13 14">DSM 22336</strain>
    </source>
</reference>
<dbReference type="PANTHER" id="PTHR21015:SF22">
    <property type="entry name" value="GLYCOSYLTRANSFERASE"/>
    <property type="match status" value="1"/>
</dbReference>
<feature type="binding site" evidence="10">
    <location>
        <begin position="13"/>
        <end position="15"/>
    </location>
    <ligand>
        <name>UDP-N-acetyl-alpha-D-glucosamine</name>
        <dbReference type="ChEBI" id="CHEBI:57705"/>
    </ligand>
</feature>
<dbReference type="PANTHER" id="PTHR21015">
    <property type="entry name" value="UDP-N-ACETYLGLUCOSAMINE--N-ACETYLMURAMYL-(PENTAPEPTIDE) PYROPHOSPHORYL-UNDECAPRENOL N-ACETYLGLUCOSAMINE TRANSFERASE 1"/>
    <property type="match status" value="1"/>
</dbReference>
<feature type="binding site" evidence="10">
    <location>
        <position position="193"/>
    </location>
    <ligand>
        <name>UDP-N-acetyl-alpha-D-glucosamine</name>
        <dbReference type="ChEBI" id="CHEBI:57705"/>
    </ligand>
</feature>
<organism evidence="13 14">
    <name type="scientific">Paenochrobactrum gallinarii</name>
    <dbReference type="NCBI Taxonomy" id="643673"/>
    <lineage>
        <taxon>Bacteria</taxon>
        <taxon>Pseudomonadati</taxon>
        <taxon>Pseudomonadota</taxon>
        <taxon>Alphaproteobacteria</taxon>
        <taxon>Hyphomicrobiales</taxon>
        <taxon>Brucellaceae</taxon>
        <taxon>Paenochrobactrum</taxon>
    </lineage>
</organism>
<keyword evidence="14" id="KW-1185">Reference proteome</keyword>
<dbReference type="GO" id="GO:0071555">
    <property type="term" value="P:cell wall organization"/>
    <property type="evidence" value="ECO:0007669"/>
    <property type="project" value="UniProtKB-KW"/>
</dbReference>
<evidence type="ECO:0000256" key="2">
    <source>
        <dbReference type="ARBA" id="ARBA00022618"/>
    </source>
</evidence>
<protein>
    <recommendedName>
        <fullName evidence="10">UDP-N-acetylglucosamine--N-acetylmuramyl-(pentapeptide) pyrophosphoryl-undecaprenol N-acetylglucosamine transferase</fullName>
        <ecNumber evidence="10">2.4.1.227</ecNumber>
    </recommendedName>
    <alternativeName>
        <fullName evidence="10">Undecaprenyl-PP-MurNAc-pentapeptide-UDPGlcNAc GlcNAc transferase</fullName>
    </alternativeName>
</protein>
<comment type="caution">
    <text evidence="13">The sequence shown here is derived from an EMBL/GenBank/DDBJ whole genome shotgun (WGS) entry which is preliminary data.</text>
</comment>
<dbReference type="EMBL" id="JACIIU010000001">
    <property type="protein sequence ID" value="MBB6259828.1"/>
    <property type="molecule type" value="Genomic_DNA"/>
</dbReference>
<dbReference type="CDD" id="cd03785">
    <property type="entry name" value="GT28_MurG"/>
    <property type="match status" value="1"/>
</dbReference>
<feature type="binding site" evidence="10">
    <location>
        <position position="294"/>
    </location>
    <ligand>
        <name>UDP-N-acetyl-alpha-D-glucosamine</name>
        <dbReference type="ChEBI" id="CHEBI:57705"/>
    </ligand>
</feature>
<dbReference type="Proteomes" id="UP000555393">
    <property type="component" value="Unassembled WGS sequence"/>
</dbReference>
<keyword evidence="6 10" id="KW-0573">Peptidoglycan synthesis</keyword>
<dbReference type="GO" id="GO:0008360">
    <property type="term" value="P:regulation of cell shape"/>
    <property type="evidence" value="ECO:0007669"/>
    <property type="project" value="UniProtKB-KW"/>
</dbReference>
<dbReference type="GO" id="GO:0050511">
    <property type="term" value="F:undecaprenyldiphospho-muramoylpentapeptide beta-N-acetylglucosaminyltransferase activity"/>
    <property type="evidence" value="ECO:0007669"/>
    <property type="project" value="UniProtKB-UniRule"/>
</dbReference>
<keyword evidence="5 10" id="KW-0133">Cell shape</keyword>
<dbReference type="GO" id="GO:0005975">
    <property type="term" value="P:carbohydrate metabolic process"/>
    <property type="evidence" value="ECO:0007669"/>
    <property type="project" value="InterPro"/>
</dbReference>